<dbReference type="SUPFAM" id="SSF143631">
    <property type="entry name" value="ApbE-like"/>
    <property type="match status" value="1"/>
</dbReference>
<comment type="catalytic activity">
    <reaction evidence="9 10">
        <text>L-threonyl-[protein] + FAD = FMN-L-threonyl-[protein] + AMP + H(+)</text>
        <dbReference type="Rhea" id="RHEA:36847"/>
        <dbReference type="Rhea" id="RHEA-COMP:11060"/>
        <dbReference type="Rhea" id="RHEA-COMP:11061"/>
        <dbReference type="ChEBI" id="CHEBI:15378"/>
        <dbReference type="ChEBI" id="CHEBI:30013"/>
        <dbReference type="ChEBI" id="CHEBI:57692"/>
        <dbReference type="ChEBI" id="CHEBI:74257"/>
        <dbReference type="ChEBI" id="CHEBI:456215"/>
        <dbReference type="EC" id="2.7.1.180"/>
    </reaction>
</comment>
<accession>A0A930FP75</accession>
<evidence type="ECO:0000256" key="6">
    <source>
        <dbReference type="ARBA" id="ARBA00022827"/>
    </source>
</evidence>
<comment type="similarity">
    <text evidence="10">Belongs to the ApbE family.</text>
</comment>
<feature type="binding site" evidence="11">
    <location>
        <position position="150"/>
    </location>
    <ligand>
        <name>Mg(2+)</name>
        <dbReference type="ChEBI" id="CHEBI:18420"/>
    </ligand>
</feature>
<protein>
    <recommendedName>
        <fullName evidence="2 10">FAD:protein FMN transferase</fullName>
        <ecNumber evidence="1 10">2.7.1.180</ecNumber>
    </recommendedName>
    <alternativeName>
        <fullName evidence="8 10">Flavin transferase</fullName>
    </alternativeName>
</protein>
<dbReference type="InterPro" id="IPR003374">
    <property type="entry name" value="ApbE-like_sf"/>
</dbReference>
<keyword evidence="7 10" id="KW-0460">Magnesium</keyword>
<dbReference type="GO" id="GO:0016740">
    <property type="term" value="F:transferase activity"/>
    <property type="evidence" value="ECO:0007669"/>
    <property type="project" value="UniProtKB-UniRule"/>
</dbReference>
<evidence type="ECO:0000256" key="7">
    <source>
        <dbReference type="ARBA" id="ARBA00022842"/>
    </source>
</evidence>
<keyword evidence="6 10" id="KW-0274">FAD</keyword>
<gene>
    <name evidence="12" type="ORF">HXL70_05235</name>
</gene>
<evidence type="ECO:0000256" key="2">
    <source>
        <dbReference type="ARBA" id="ARBA00016337"/>
    </source>
</evidence>
<evidence type="ECO:0000256" key="5">
    <source>
        <dbReference type="ARBA" id="ARBA00022723"/>
    </source>
</evidence>
<dbReference type="AlphaFoldDB" id="A0A930FP75"/>
<name>A0A930FP75_9FIRM</name>
<dbReference type="GO" id="GO:0046872">
    <property type="term" value="F:metal ion binding"/>
    <property type="evidence" value="ECO:0007669"/>
    <property type="project" value="UniProtKB-UniRule"/>
</dbReference>
<sequence length="331" mass="36621">MVNQKEEICTDIGKAMGTFLRITSYGRPQGEVSKAVRAYFRNVENLCSRFRSDSDVSRISAAAGVKPVMVSSLCRDVCRCSLREAAFTGGIFDPTVGALTSLWNIGGENERIPSEEEIEKAKVLIDYKHIEIGERSVFLKEKGMSLDLGGIAKEYALHQAAALAEHMGECSMMIDAGGDICVVGNKPDGSAWRLGIQHPRQRSTLIATVALGSEDTVETSGDYRRFLLKDGLMQSHIFQIKKKIPLISATLIYKRNGEMLPVSGAACIAGGLDKVREWLERIPRLEGIFITEDLQAYVTEGISDRVRILTKDTDRRALIRHEYEGECHGSY</sequence>
<evidence type="ECO:0000256" key="4">
    <source>
        <dbReference type="ARBA" id="ARBA00022679"/>
    </source>
</evidence>
<evidence type="ECO:0000256" key="1">
    <source>
        <dbReference type="ARBA" id="ARBA00011955"/>
    </source>
</evidence>
<dbReference type="PANTHER" id="PTHR30040:SF2">
    <property type="entry name" value="FAD:PROTEIN FMN TRANSFERASE"/>
    <property type="match status" value="1"/>
</dbReference>
<evidence type="ECO:0000256" key="10">
    <source>
        <dbReference type="PIRNR" id="PIRNR006268"/>
    </source>
</evidence>
<proteinExistence type="inferred from homology"/>
<dbReference type="Gene3D" id="3.10.520.10">
    <property type="entry name" value="ApbE-like domains"/>
    <property type="match status" value="1"/>
</dbReference>
<comment type="caution">
    <text evidence="12">The sequence shown here is derived from an EMBL/GenBank/DDBJ whole genome shotgun (WGS) entry which is preliminary data.</text>
</comment>
<evidence type="ECO:0000256" key="8">
    <source>
        <dbReference type="ARBA" id="ARBA00031306"/>
    </source>
</evidence>
<dbReference type="EMBL" id="JABZMK010000024">
    <property type="protein sequence ID" value="MBF1129434.1"/>
    <property type="molecule type" value="Genomic_DNA"/>
</dbReference>
<dbReference type="Pfam" id="PF02424">
    <property type="entry name" value="ApbE"/>
    <property type="match status" value="1"/>
</dbReference>
<keyword evidence="4 10" id="KW-0808">Transferase</keyword>
<keyword evidence="5 10" id="KW-0479">Metal-binding</keyword>
<comment type="cofactor">
    <cofactor evidence="11">
        <name>Mg(2+)</name>
        <dbReference type="ChEBI" id="CHEBI:18420"/>
    </cofactor>
    <cofactor evidence="11">
        <name>Mn(2+)</name>
        <dbReference type="ChEBI" id="CHEBI:29035"/>
    </cofactor>
    <text evidence="11">Magnesium. Can also use manganese.</text>
</comment>
<dbReference type="RefSeq" id="WP_276639721.1">
    <property type="nucleotide sequence ID" value="NZ_DBGCDW010000027.1"/>
</dbReference>
<evidence type="ECO:0000256" key="11">
    <source>
        <dbReference type="PIRSR" id="PIRSR006268-2"/>
    </source>
</evidence>
<reference evidence="12" key="1">
    <citation type="submission" date="2020-04" db="EMBL/GenBank/DDBJ databases">
        <title>Deep metagenomics examines the oral microbiome during advanced dental caries in children, revealing novel taxa and co-occurrences with host molecules.</title>
        <authorList>
            <person name="Baker J.L."/>
            <person name="Morton J.T."/>
            <person name="Dinis M."/>
            <person name="Alvarez R."/>
            <person name="Tran N.C."/>
            <person name="Knight R."/>
            <person name="Edlund A."/>
        </authorList>
    </citation>
    <scope>NUCLEOTIDE SEQUENCE</scope>
    <source>
        <strain evidence="12">JCVI_32_bin.14</strain>
    </source>
</reference>
<evidence type="ECO:0000313" key="13">
    <source>
        <dbReference type="Proteomes" id="UP000757890"/>
    </source>
</evidence>
<evidence type="ECO:0000313" key="12">
    <source>
        <dbReference type="EMBL" id="MBF1129434.1"/>
    </source>
</evidence>
<dbReference type="EC" id="2.7.1.180" evidence="1 10"/>
<dbReference type="InterPro" id="IPR024932">
    <property type="entry name" value="ApbE"/>
</dbReference>
<evidence type="ECO:0000256" key="3">
    <source>
        <dbReference type="ARBA" id="ARBA00022630"/>
    </source>
</evidence>
<organism evidence="12 13">
    <name type="scientific">Dialister invisus</name>
    <dbReference type="NCBI Taxonomy" id="218538"/>
    <lineage>
        <taxon>Bacteria</taxon>
        <taxon>Bacillati</taxon>
        <taxon>Bacillota</taxon>
        <taxon>Negativicutes</taxon>
        <taxon>Veillonellales</taxon>
        <taxon>Veillonellaceae</taxon>
        <taxon>Dialister</taxon>
    </lineage>
</organism>
<dbReference type="PIRSF" id="PIRSF006268">
    <property type="entry name" value="ApbE"/>
    <property type="match status" value="1"/>
</dbReference>
<evidence type="ECO:0000256" key="9">
    <source>
        <dbReference type="ARBA" id="ARBA00048540"/>
    </source>
</evidence>
<dbReference type="Proteomes" id="UP000757890">
    <property type="component" value="Unassembled WGS sequence"/>
</dbReference>
<keyword evidence="3 10" id="KW-0285">Flavoprotein</keyword>
<dbReference type="PANTHER" id="PTHR30040">
    <property type="entry name" value="THIAMINE BIOSYNTHESIS LIPOPROTEIN APBE"/>
    <property type="match status" value="1"/>
</dbReference>